<evidence type="ECO:0000313" key="1">
    <source>
        <dbReference type="EMBL" id="MBA4629447.1"/>
    </source>
</evidence>
<reference evidence="1" key="1">
    <citation type="journal article" date="2013" name="J. Plant Res.">
        <title>Effect of fungi and light on seed germination of three Opuntia species from semiarid lands of central Mexico.</title>
        <authorList>
            <person name="Delgado-Sanchez P."/>
            <person name="Jimenez-Bremont J.F."/>
            <person name="Guerrero-Gonzalez Mde L."/>
            <person name="Flores J."/>
        </authorList>
    </citation>
    <scope>NUCLEOTIDE SEQUENCE</scope>
    <source>
        <tissue evidence="1">Cladode</tissue>
    </source>
</reference>
<reference evidence="1" key="2">
    <citation type="submission" date="2020-07" db="EMBL/GenBank/DDBJ databases">
        <authorList>
            <person name="Vera ALvarez R."/>
            <person name="Arias-Moreno D.M."/>
            <person name="Jimenez-Jacinto V."/>
            <person name="Jimenez-Bremont J.F."/>
            <person name="Swaminathan K."/>
            <person name="Moose S.P."/>
            <person name="Guerrero-Gonzalez M.L."/>
            <person name="Marino-Ramirez L."/>
            <person name="Landsman D."/>
            <person name="Rodriguez-Kessler M."/>
            <person name="Delgado-Sanchez P."/>
        </authorList>
    </citation>
    <scope>NUCLEOTIDE SEQUENCE</scope>
    <source>
        <tissue evidence="1">Cladode</tissue>
    </source>
</reference>
<organism evidence="1">
    <name type="scientific">Opuntia streptacantha</name>
    <name type="common">Prickly pear cactus</name>
    <name type="synonym">Opuntia cardona</name>
    <dbReference type="NCBI Taxonomy" id="393608"/>
    <lineage>
        <taxon>Eukaryota</taxon>
        <taxon>Viridiplantae</taxon>
        <taxon>Streptophyta</taxon>
        <taxon>Embryophyta</taxon>
        <taxon>Tracheophyta</taxon>
        <taxon>Spermatophyta</taxon>
        <taxon>Magnoliopsida</taxon>
        <taxon>eudicotyledons</taxon>
        <taxon>Gunneridae</taxon>
        <taxon>Pentapetalae</taxon>
        <taxon>Caryophyllales</taxon>
        <taxon>Cactineae</taxon>
        <taxon>Cactaceae</taxon>
        <taxon>Opuntioideae</taxon>
        <taxon>Opuntia</taxon>
    </lineage>
</organism>
<name>A0A7C9CZG8_OPUST</name>
<sequence length="112" mass="13074">MKSGICWLWLYCRRSTSGFASFCVFFFLWLSRNERRVVHQTRQVSVFDLNSPVIFKLDASRAKEVLRGLSNCNINKGDDKKQMLMDCMISFTFSYGLVAHSLQQCIFTTIKR</sequence>
<dbReference type="EMBL" id="GISG01069686">
    <property type="protein sequence ID" value="MBA4629447.1"/>
    <property type="molecule type" value="Transcribed_RNA"/>
</dbReference>
<accession>A0A7C9CZG8</accession>
<proteinExistence type="predicted"/>
<dbReference type="AlphaFoldDB" id="A0A7C9CZG8"/>
<protein>
    <submittedName>
        <fullName evidence="1">Uncharacterized protein</fullName>
    </submittedName>
</protein>